<name>A0AB74F183_9FIRM</name>
<reference evidence="1 2" key="1">
    <citation type="submission" date="2016-11" db="EMBL/GenBank/DDBJ databases">
        <authorList>
            <person name="Varghese N."/>
            <person name="Submissions S."/>
        </authorList>
    </citation>
    <scope>NUCLEOTIDE SEQUENCE [LARGE SCALE GENOMIC DNA]</scope>
    <source>
        <strain evidence="1 2">FD</strain>
    </source>
</reference>
<accession>A0AB74F183</accession>
<organism evidence="1 2">
    <name type="scientific">Eubacterium callanderi</name>
    <dbReference type="NCBI Taxonomy" id="53442"/>
    <lineage>
        <taxon>Bacteria</taxon>
        <taxon>Bacillati</taxon>
        <taxon>Bacillota</taxon>
        <taxon>Clostridia</taxon>
        <taxon>Eubacteriales</taxon>
        <taxon>Eubacteriaceae</taxon>
        <taxon>Eubacterium</taxon>
    </lineage>
</organism>
<evidence type="ECO:0000313" key="1">
    <source>
        <dbReference type="EMBL" id="SHL86778.1"/>
    </source>
</evidence>
<protein>
    <submittedName>
        <fullName evidence="1">Uncharacterized protein</fullName>
    </submittedName>
</protein>
<sequence>MIIARANKAYQPYVFFPYNLSQFSSRGFVAIGVCSC</sequence>
<proteinExistence type="predicted"/>
<comment type="caution">
    <text evidence="1">The sequence shown here is derived from an EMBL/GenBank/DDBJ whole genome shotgun (WGS) entry which is preliminary data.</text>
</comment>
<evidence type="ECO:0000313" key="2">
    <source>
        <dbReference type="Proteomes" id="UP000184012"/>
    </source>
</evidence>
<dbReference type="Proteomes" id="UP000184012">
    <property type="component" value="Unassembled WGS sequence"/>
</dbReference>
<dbReference type="EMBL" id="FRBP01000008">
    <property type="protein sequence ID" value="SHL86778.1"/>
    <property type="molecule type" value="Genomic_DNA"/>
</dbReference>
<dbReference type="AlphaFoldDB" id="A0AB74F183"/>
<gene>
    <name evidence="1" type="ORF">SAMN04515649_108197</name>
</gene>